<proteinExistence type="predicted"/>
<organism evidence="2 3">
    <name type="scientific">Paraglomus occultum</name>
    <dbReference type="NCBI Taxonomy" id="144539"/>
    <lineage>
        <taxon>Eukaryota</taxon>
        <taxon>Fungi</taxon>
        <taxon>Fungi incertae sedis</taxon>
        <taxon>Mucoromycota</taxon>
        <taxon>Glomeromycotina</taxon>
        <taxon>Glomeromycetes</taxon>
        <taxon>Paraglomerales</taxon>
        <taxon>Paraglomeraceae</taxon>
        <taxon>Paraglomus</taxon>
    </lineage>
</organism>
<accession>A0A9N9E876</accession>
<dbReference type="OrthoDB" id="2445233at2759"/>
<comment type="caution">
    <text evidence="2">The sequence shown here is derived from an EMBL/GenBank/DDBJ whole genome shotgun (WGS) entry which is preliminary data.</text>
</comment>
<evidence type="ECO:0000256" key="1">
    <source>
        <dbReference type="SAM" id="Coils"/>
    </source>
</evidence>
<reference evidence="2" key="1">
    <citation type="submission" date="2021-06" db="EMBL/GenBank/DDBJ databases">
        <authorList>
            <person name="Kallberg Y."/>
            <person name="Tangrot J."/>
            <person name="Rosling A."/>
        </authorList>
    </citation>
    <scope>NUCLEOTIDE SEQUENCE</scope>
    <source>
        <strain evidence="2">IA702</strain>
    </source>
</reference>
<sequence>DIILREKRIRYLEDELANTIELSIQEREELEKEISDLKKIVYELKKEIEQKDKELLNRETQLAEFDVREKKLKTRIREISKSAGNTPKAYTQTAKLIDENERLKYEIETLKYRDRVELINTQKTLQNAQIWDTPNEYESDEKSQDSYTSDTDMTTIAELADTIDSYLDNPGTNRLILSNQIKR</sequence>
<keyword evidence="1" id="KW-0175">Coiled coil</keyword>
<dbReference type="EMBL" id="CAJVPJ010006125">
    <property type="protein sequence ID" value="CAG8666396.1"/>
    <property type="molecule type" value="Genomic_DNA"/>
</dbReference>
<protein>
    <submittedName>
        <fullName evidence="2">10293_t:CDS:1</fullName>
    </submittedName>
</protein>
<dbReference type="Proteomes" id="UP000789572">
    <property type="component" value="Unassembled WGS sequence"/>
</dbReference>
<dbReference type="AlphaFoldDB" id="A0A9N9E876"/>
<feature type="non-terminal residue" evidence="2">
    <location>
        <position position="1"/>
    </location>
</feature>
<evidence type="ECO:0000313" key="2">
    <source>
        <dbReference type="EMBL" id="CAG8666396.1"/>
    </source>
</evidence>
<keyword evidence="3" id="KW-1185">Reference proteome</keyword>
<gene>
    <name evidence="2" type="ORF">POCULU_LOCUS10723</name>
</gene>
<evidence type="ECO:0000313" key="3">
    <source>
        <dbReference type="Proteomes" id="UP000789572"/>
    </source>
</evidence>
<feature type="coiled-coil region" evidence="1">
    <location>
        <begin position="13"/>
        <end position="54"/>
    </location>
</feature>
<name>A0A9N9E876_9GLOM</name>
<feature type="non-terminal residue" evidence="2">
    <location>
        <position position="183"/>
    </location>
</feature>